<name>A0AAX2RVV0_BURCE</name>
<feature type="region of interest" description="Disordered" evidence="1">
    <location>
        <begin position="33"/>
        <end position="65"/>
    </location>
</feature>
<gene>
    <name evidence="2" type="ORF">E3D37_09720</name>
</gene>
<evidence type="ECO:0000256" key="1">
    <source>
        <dbReference type="SAM" id="MobiDB-lite"/>
    </source>
</evidence>
<comment type="caution">
    <text evidence="2">The sequence shown here is derived from an EMBL/GenBank/DDBJ whole genome shotgun (WGS) entry which is preliminary data.</text>
</comment>
<evidence type="ECO:0000313" key="2">
    <source>
        <dbReference type="EMBL" id="TEU51135.1"/>
    </source>
</evidence>
<dbReference type="EMBL" id="SNSQ01000008">
    <property type="protein sequence ID" value="TEU51135.1"/>
    <property type="molecule type" value="Genomic_DNA"/>
</dbReference>
<protein>
    <submittedName>
        <fullName evidence="2">Uncharacterized protein</fullName>
    </submittedName>
</protein>
<reference evidence="2 3" key="1">
    <citation type="submission" date="2019-03" db="EMBL/GenBank/DDBJ databases">
        <title>Burkholderia cepacia outbreak.</title>
        <authorList>
            <person name="Farzana R."/>
            <person name="Walsh T.R."/>
        </authorList>
    </citation>
    <scope>NUCLEOTIDE SEQUENCE [LARGE SCALE GENOMIC DNA]</scope>
    <source>
        <strain evidence="3">d13</strain>
    </source>
</reference>
<accession>A0AAX2RVV0</accession>
<proteinExistence type="predicted"/>
<dbReference type="Proteomes" id="UP000298234">
    <property type="component" value="Unassembled WGS sequence"/>
</dbReference>
<dbReference type="AlphaFoldDB" id="A0AAX2RVV0"/>
<evidence type="ECO:0000313" key="3">
    <source>
        <dbReference type="Proteomes" id="UP000298234"/>
    </source>
</evidence>
<feature type="compositionally biased region" description="Basic and acidic residues" evidence="1">
    <location>
        <begin position="46"/>
        <end position="55"/>
    </location>
</feature>
<dbReference type="RefSeq" id="WP_134319549.1">
    <property type="nucleotide sequence ID" value="NZ_SNSF01000040.1"/>
</dbReference>
<organism evidence="2 3">
    <name type="scientific">Burkholderia cepacia</name>
    <name type="common">Pseudomonas cepacia</name>
    <dbReference type="NCBI Taxonomy" id="292"/>
    <lineage>
        <taxon>Bacteria</taxon>
        <taxon>Pseudomonadati</taxon>
        <taxon>Pseudomonadota</taxon>
        <taxon>Betaproteobacteria</taxon>
        <taxon>Burkholderiales</taxon>
        <taxon>Burkholderiaceae</taxon>
        <taxon>Burkholderia</taxon>
        <taxon>Burkholderia cepacia complex</taxon>
    </lineage>
</organism>
<sequence>MDIDAIDGGIRMPRYTRRSVAGRFTLAQSSIYTQPTAPPGIANGDRGSRRIDAARSRRRPKAEYLSWRVGQCRRRGNRGAQDGPDFRRRG</sequence>